<accession>A0ABY2TPK0</accession>
<evidence type="ECO:0000313" key="3">
    <source>
        <dbReference type="Proteomes" id="UP000310168"/>
    </source>
</evidence>
<feature type="transmembrane region" description="Helical" evidence="1">
    <location>
        <begin position="14"/>
        <end position="37"/>
    </location>
</feature>
<dbReference type="EMBL" id="SJDU01000233">
    <property type="protein sequence ID" value="TKZ33467.1"/>
    <property type="molecule type" value="Genomic_DNA"/>
</dbReference>
<name>A0ABY2TPK0_9SPIR</name>
<sequence length="96" mass="11065">MIGKIKNLYETKRAIFLTTIISAWLVFTILIGIFIGLRSKSKVVHLSPEEENSRAVASMKEDEEKIIKGEMLSTKNNLDMEQIEYSKNYVKNKQNN</sequence>
<evidence type="ECO:0000256" key="1">
    <source>
        <dbReference type="SAM" id="Phobius"/>
    </source>
</evidence>
<reference evidence="2 3" key="1">
    <citation type="journal article" date="2019" name="Anaerobe">
        <title>Brachyspira catarrhinii sp. nov., an anaerobic intestinal spirochaete isolated from vervet monkeys may have been misidentified as Brachyspira aalborgi in previous studies.</title>
        <authorList>
            <person name="Phillips N.D."/>
            <person name="La T."/>
            <person name="Hampson D.J."/>
        </authorList>
    </citation>
    <scope>NUCLEOTIDE SEQUENCE [LARGE SCALE GENOMIC DNA]</scope>
    <source>
        <strain evidence="2 3">Z12</strain>
    </source>
</reference>
<dbReference type="Proteomes" id="UP000310168">
    <property type="component" value="Unassembled WGS sequence"/>
</dbReference>
<keyword evidence="1" id="KW-0812">Transmembrane</keyword>
<keyword evidence="1" id="KW-0472">Membrane</keyword>
<keyword evidence="1" id="KW-1133">Transmembrane helix</keyword>
<keyword evidence="3" id="KW-1185">Reference proteome</keyword>
<evidence type="ECO:0000313" key="2">
    <source>
        <dbReference type="EMBL" id="TKZ33467.1"/>
    </source>
</evidence>
<comment type="caution">
    <text evidence="2">The sequence shown here is derived from an EMBL/GenBank/DDBJ whole genome shotgun (WGS) entry which is preliminary data.</text>
</comment>
<protein>
    <submittedName>
        <fullName evidence="2">Uncharacterized protein</fullName>
    </submittedName>
</protein>
<gene>
    <name evidence="2" type="ORF">EZH24_08590</name>
</gene>
<organism evidence="2 3">
    <name type="scientific">Brachyspira catarrhinii</name>
    <dbReference type="NCBI Taxonomy" id="2528966"/>
    <lineage>
        <taxon>Bacteria</taxon>
        <taxon>Pseudomonadati</taxon>
        <taxon>Spirochaetota</taxon>
        <taxon>Spirochaetia</taxon>
        <taxon>Brachyspirales</taxon>
        <taxon>Brachyspiraceae</taxon>
        <taxon>Brachyspira</taxon>
    </lineage>
</organism>
<proteinExistence type="predicted"/>